<reference evidence="2" key="1">
    <citation type="submission" date="2023-03" db="EMBL/GenBank/DDBJ databases">
        <title>Massive genome expansion in bonnet fungi (Mycena s.s.) driven by repeated elements and novel gene families across ecological guilds.</title>
        <authorList>
            <consortium name="Lawrence Berkeley National Laboratory"/>
            <person name="Harder C.B."/>
            <person name="Miyauchi S."/>
            <person name="Viragh M."/>
            <person name="Kuo A."/>
            <person name="Thoen E."/>
            <person name="Andreopoulos B."/>
            <person name="Lu D."/>
            <person name="Skrede I."/>
            <person name="Drula E."/>
            <person name="Henrissat B."/>
            <person name="Morin E."/>
            <person name="Kohler A."/>
            <person name="Barry K."/>
            <person name="LaButti K."/>
            <person name="Morin E."/>
            <person name="Salamov A."/>
            <person name="Lipzen A."/>
            <person name="Mereny Z."/>
            <person name="Hegedus B."/>
            <person name="Baldrian P."/>
            <person name="Stursova M."/>
            <person name="Weitz H."/>
            <person name="Taylor A."/>
            <person name="Grigoriev I.V."/>
            <person name="Nagy L.G."/>
            <person name="Martin F."/>
            <person name="Kauserud H."/>
        </authorList>
    </citation>
    <scope>NUCLEOTIDE SEQUENCE</scope>
    <source>
        <strain evidence="2">9144</strain>
    </source>
</reference>
<evidence type="ECO:0000313" key="3">
    <source>
        <dbReference type="Proteomes" id="UP001219525"/>
    </source>
</evidence>
<sequence>MTSRLKTQQPTSHITISPQTIVELSKSVLVSLQCDTLVPTSHDCPGDKSQKMVPCGTQLNCWRTFIKHQTKHCAFHRLKPSREVEYICRLNKCSAKVHTSMDALRSHIEHSHLNISPLPCPFVTCNAGSVAPGRGSRVHSSREQDLIQHLQDKHAHLVGREINLHSDLLLPRAEPSSPMHSLPPPPDLPPAASIPPGSLFLPPITVPHTPRLTHLVSRPDSGPLPDAHTPLPVPRGRVQQLKPRAVPRSSPSHRRHSNSNGSSTKCNTFADLPAMEWDLPTPPTSTQGILGPPDFKVRRIGKKYPLRDGVRPLPMLEVPLVERGPPERSLFYDALAKQFFNTCARGEGGAA</sequence>
<evidence type="ECO:0000313" key="2">
    <source>
        <dbReference type="EMBL" id="KAJ7202292.1"/>
    </source>
</evidence>
<dbReference type="Proteomes" id="UP001219525">
    <property type="component" value="Unassembled WGS sequence"/>
</dbReference>
<feature type="region of interest" description="Disordered" evidence="1">
    <location>
        <begin position="211"/>
        <end position="265"/>
    </location>
</feature>
<dbReference type="AlphaFoldDB" id="A0AAD6V4C1"/>
<keyword evidence="3" id="KW-1185">Reference proteome</keyword>
<proteinExistence type="predicted"/>
<feature type="region of interest" description="Disordered" evidence="1">
    <location>
        <begin position="174"/>
        <end position="196"/>
    </location>
</feature>
<gene>
    <name evidence="2" type="ORF">GGX14DRAFT_463293</name>
</gene>
<comment type="caution">
    <text evidence="2">The sequence shown here is derived from an EMBL/GenBank/DDBJ whole genome shotgun (WGS) entry which is preliminary data.</text>
</comment>
<protein>
    <recommendedName>
        <fullName evidence="4">C2H2-type domain-containing protein</fullName>
    </recommendedName>
</protein>
<evidence type="ECO:0008006" key="4">
    <source>
        <dbReference type="Google" id="ProtNLM"/>
    </source>
</evidence>
<name>A0AAD6V4C1_9AGAR</name>
<accession>A0AAD6V4C1</accession>
<dbReference type="EMBL" id="JARJCW010000055">
    <property type="protein sequence ID" value="KAJ7202292.1"/>
    <property type="molecule type" value="Genomic_DNA"/>
</dbReference>
<organism evidence="2 3">
    <name type="scientific">Mycena pura</name>
    <dbReference type="NCBI Taxonomy" id="153505"/>
    <lineage>
        <taxon>Eukaryota</taxon>
        <taxon>Fungi</taxon>
        <taxon>Dikarya</taxon>
        <taxon>Basidiomycota</taxon>
        <taxon>Agaricomycotina</taxon>
        <taxon>Agaricomycetes</taxon>
        <taxon>Agaricomycetidae</taxon>
        <taxon>Agaricales</taxon>
        <taxon>Marasmiineae</taxon>
        <taxon>Mycenaceae</taxon>
        <taxon>Mycena</taxon>
    </lineage>
</organism>
<evidence type="ECO:0000256" key="1">
    <source>
        <dbReference type="SAM" id="MobiDB-lite"/>
    </source>
</evidence>
<feature type="compositionally biased region" description="Pro residues" evidence="1">
    <location>
        <begin position="181"/>
        <end position="193"/>
    </location>
</feature>